<keyword evidence="2" id="KW-1185">Reference proteome</keyword>
<gene>
    <name evidence="1" type="ORF">ACFQO6_24030</name>
</gene>
<proteinExistence type="predicted"/>
<organism evidence="1 2">
    <name type="scientific">Nocardioides astragali</name>
    <dbReference type="NCBI Taxonomy" id="1776736"/>
    <lineage>
        <taxon>Bacteria</taxon>
        <taxon>Bacillati</taxon>
        <taxon>Actinomycetota</taxon>
        <taxon>Actinomycetes</taxon>
        <taxon>Propionibacteriales</taxon>
        <taxon>Nocardioidaceae</taxon>
        <taxon>Nocardioides</taxon>
    </lineage>
</organism>
<protein>
    <submittedName>
        <fullName evidence="1">DUF6910 family protein</fullName>
    </submittedName>
</protein>
<dbReference type="EMBL" id="JBHTCH010000030">
    <property type="protein sequence ID" value="MFC7363362.1"/>
    <property type="molecule type" value="Genomic_DNA"/>
</dbReference>
<dbReference type="Proteomes" id="UP001596524">
    <property type="component" value="Unassembled WGS sequence"/>
</dbReference>
<accession>A0ABW2NBJ3</accession>
<comment type="caution">
    <text evidence="1">The sequence shown here is derived from an EMBL/GenBank/DDBJ whole genome shotgun (WGS) entry which is preliminary data.</text>
</comment>
<dbReference type="Pfam" id="PF21851">
    <property type="entry name" value="DUF6910"/>
    <property type="match status" value="1"/>
</dbReference>
<dbReference type="InterPro" id="IPR053852">
    <property type="entry name" value="DUF6910"/>
</dbReference>
<evidence type="ECO:0000313" key="2">
    <source>
        <dbReference type="Proteomes" id="UP001596524"/>
    </source>
</evidence>
<sequence>MRIALDGVRELRFGDGTPVRAASGVAPFGDGFLVAQDDATHAAWFREGRATPVRLVPARQGRETFDEASGTKHLKPDLEAACEVTTDGARGVLLLGSGSSPERMRWSLVNQRDEGTDHRVADLAPLYDVVAGVLDVPLDLLNLEGACVLGTALRWYHRGMPSAGWPSRSVDLPLAAALDAALGRAAPEDVPVTNPVTYHLGAVDDVGLAITDAIALPDGAVLVSAAAEDSPNPRDDGPVVASALALVRDGVVGPVVELPRIRDAVSKVEGLMLVEAGVGEARVLAVADADDPGTASVAIDLGVRY</sequence>
<evidence type="ECO:0000313" key="1">
    <source>
        <dbReference type="EMBL" id="MFC7363362.1"/>
    </source>
</evidence>
<reference evidence="2" key="1">
    <citation type="journal article" date="2019" name="Int. J. Syst. Evol. Microbiol.">
        <title>The Global Catalogue of Microorganisms (GCM) 10K type strain sequencing project: providing services to taxonomists for standard genome sequencing and annotation.</title>
        <authorList>
            <consortium name="The Broad Institute Genomics Platform"/>
            <consortium name="The Broad Institute Genome Sequencing Center for Infectious Disease"/>
            <person name="Wu L."/>
            <person name="Ma J."/>
        </authorList>
    </citation>
    <scope>NUCLEOTIDE SEQUENCE [LARGE SCALE GENOMIC DNA]</scope>
    <source>
        <strain evidence="2">FCH27</strain>
    </source>
</reference>
<name>A0ABW2NBJ3_9ACTN</name>
<dbReference type="RefSeq" id="WP_255889293.1">
    <property type="nucleotide sequence ID" value="NZ_JAFMZM010000002.1"/>
</dbReference>